<dbReference type="EMBL" id="MRBL01000001">
    <property type="protein sequence ID" value="OMI30641.1"/>
    <property type="molecule type" value="Genomic_DNA"/>
</dbReference>
<organism evidence="6 7">
    <name type="scientific">Bacillus haynesii</name>
    <dbReference type="NCBI Taxonomy" id="1925021"/>
    <lineage>
        <taxon>Bacteria</taxon>
        <taxon>Bacillati</taxon>
        <taxon>Bacillota</taxon>
        <taxon>Bacilli</taxon>
        <taxon>Bacillales</taxon>
        <taxon>Bacillaceae</taxon>
        <taxon>Bacillus</taxon>
    </lineage>
</organism>
<feature type="transmembrane region" description="Helical" evidence="5">
    <location>
        <begin position="205"/>
        <end position="227"/>
    </location>
</feature>
<evidence type="ECO:0000313" key="6">
    <source>
        <dbReference type="EMBL" id="OMI30641.1"/>
    </source>
</evidence>
<comment type="caution">
    <text evidence="6">The sequence shown here is derived from an EMBL/GenBank/DDBJ whole genome shotgun (WGS) entry which is preliminary data.</text>
</comment>
<evidence type="ECO:0000256" key="5">
    <source>
        <dbReference type="SAM" id="Phobius"/>
    </source>
</evidence>
<keyword evidence="3 5" id="KW-1133">Transmembrane helix</keyword>
<feature type="transmembrane region" description="Helical" evidence="5">
    <location>
        <begin position="144"/>
        <end position="165"/>
    </location>
</feature>
<reference evidence="6 7" key="1">
    <citation type="submission" date="2016-12" db="EMBL/GenBank/DDBJ databases">
        <title>Bacillus phylogenomics.</title>
        <authorList>
            <person name="Dunlap C."/>
        </authorList>
    </citation>
    <scope>NUCLEOTIDE SEQUENCE [LARGE SCALE GENOMIC DNA]</scope>
    <source>
        <strain evidence="6 7">NRRL B-41327</strain>
    </source>
</reference>
<protein>
    <submittedName>
        <fullName evidence="6">CidB/LrgB family autolysis modulator</fullName>
    </submittedName>
</protein>
<dbReference type="Proteomes" id="UP000187046">
    <property type="component" value="Unassembled WGS sequence"/>
</dbReference>
<keyword evidence="7" id="KW-1185">Reference proteome</keyword>
<sequence length="228" mass="24063">MLIGCLSLIATVLIYLGAKAVYTRHPKVYASPLLVTPVILVGLLLFINVPFEAYNAGGRLLTDMLQPATVAFAIPLYKYFPVLKKYAVEIIINVAVGCCIAILSTALIAKLFKLNEDLIESLVPRSVTTPIAMSVSEMIGGMPAVTAVFVILTALFGSVIGPMVIRYFRIDNEIARGVLLGTSAHGAGTSKAFELSSVSGTISSVSMILAAIITLCAAPFLISLIAVS</sequence>
<evidence type="ECO:0000256" key="1">
    <source>
        <dbReference type="ARBA" id="ARBA00004141"/>
    </source>
</evidence>
<comment type="subcellular location">
    <subcellularLocation>
        <location evidence="1">Membrane</location>
        <topology evidence="1">Multi-pass membrane protein</topology>
    </subcellularLocation>
</comment>
<dbReference type="NCBIfam" id="TIGR00659">
    <property type="entry name" value="CidB/LrgB family autolysis modulator"/>
    <property type="match status" value="1"/>
</dbReference>
<dbReference type="InterPro" id="IPR007300">
    <property type="entry name" value="CidB/LrgB"/>
</dbReference>
<keyword evidence="4 5" id="KW-0472">Membrane</keyword>
<dbReference type="RefSeq" id="WP_043927601.1">
    <property type="nucleotide sequence ID" value="NZ_AZYP01000040.1"/>
</dbReference>
<proteinExistence type="predicted"/>
<evidence type="ECO:0000256" key="3">
    <source>
        <dbReference type="ARBA" id="ARBA00022989"/>
    </source>
</evidence>
<accession>A0ABX3ICP7</accession>
<name>A0ABX3ICP7_9BACI</name>
<gene>
    <name evidence="6" type="ORF">BTA31_00825</name>
</gene>
<feature type="transmembrane region" description="Helical" evidence="5">
    <location>
        <begin position="28"/>
        <end position="48"/>
    </location>
</feature>
<evidence type="ECO:0000256" key="2">
    <source>
        <dbReference type="ARBA" id="ARBA00022692"/>
    </source>
</evidence>
<feature type="transmembrane region" description="Helical" evidence="5">
    <location>
        <begin position="86"/>
        <end position="109"/>
    </location>
</feature>
<dbReference type="PANTHER" id="PTHR30249:SF3">
    <property type="entry name" value="MUREIN HYDROLASE EXPORT REGULATOR"/>
    <property type="match status" value="1"/>
</dbReference>
<dbReference type="PANTHER" id="PTHR30249">
    <property type="entry name" value="PUTATIVE SEROTONIN TRANSPORTER"/>
    <property type="match status" value="1"/>
</dbReference>
<dbReference type="InterPro" id="IPR005261">
    <property type="entry name" value="YohK-like"/>
</dbReference>
<evidence type="ECO:0000313" key="7">
    <source>
        <dbReference type="Proteomes" id="UP000187046"/>
    </source>
</evidence>
<dbReference type="Pfam" id="PF04172">
    <property type="entry name" value="LrgB"/>
    <property type="match status" value="1"/>
</dbReference>
<evidence type="ECO:0000256" key="4">
    <source>
        <dbReference type="ARBA" id="ARBA00023136"/>
    </source>
</evidence>
<keyword evidence="2 5" id="KW-0812">Transmembrane</keyword>